<dbReference type="GO" id="GO:0016787">
    <property type="term" value="F:hydrolase activity"/>
    <property type="evidence" value="ECO:0007669"/>
    <property type="project" value="UniProtKB-KW"/>
</dbReference>
<accession>A0ABS9BT67</accession>
<evidence type="ECO:0000256" key="1">
    <source>
        <dbReference type="ARBA" id="ARBA00022801"/>
    </source>
</evidence>
<organism evidence="3 4">
    <name type="scientific">Mariniradius sediminis</name>
    <dbReference type="NCBI Taxonomy" id="2909237"/>
    <lineage>
        <taxon>Bacteria</taxon>
        <taxon>Pseudomonadati</taxon>
        <taxon>Bacteroidota</taxon>
        <taxon>Cytophagia</taxon>
        <taxon>Cytophagales</taxon>
        <taxon>Cyclobacteriaceae</taxon>
        <taxon>Mariniradius</taxon>
    </lineage>
</organism>
<dbReference type="CDD" id="cd07573">
    <property type="entry name" value="CPA"/>
    <property type="match status" value="1"/>
</dbReference>
<keyword evidence="1 3" id="KW-0378">Hydrolase</keyword>
<dbReference type="Gene3D" id="3.60.110.10">
    <property type="entry name" value="Carbon-nitrogen hydrolase"/>
    <property type="match status" value="1"/>
</dbReference>
<dbReference type="InterPro" id="IPR050345">
    <property type="entry name" value="Aliph_Amidase/BUP"/>
</dbReference>
<dbReference type="Proteomes" id="UP001201449">
    <property type="component" value="Unassembled WGS sequence"/>
</dbReference>
<sequence>MGKRTVKVGLVQTSCSSNLAENMSKAISGIREAAAKGAQIVCLQELFRSLYFCDVEDHDNFKLAESIPGPSTDALAPLAKELGVVIVASLFEKRAEGLYHNTTAVLDADGSYLGKYRKMHIPDDPGYYEKFYFTPGDMGYKVFKTKFATIGVLICWDQWYPEAARITSLMGAEMLFYPTAIGWNIAQDEATNSEQYQAWQTIQRSHAVANGVPVVSVNRVGFEGDMKFWGGSFVTNAFGRVLFQADHEKETIHVQELDMDNSDRYRTHWPFLRDRRIDSYSPILKRFIDED</sequence>
<dbReference type="PROSITE" id="PS50263">
    <property type="entry name" value="CN_HYDROLASE"/>
    <property type="match status" value="1"/>
</dbReference>
<name>A0ABS9BT67_9BACT</name>
<dbReference type="SUPFAM" id="SSF56317">
    <property type="entry name" value="Carbon-nitrogen hydrolase"/>
    <property type="match status" value="1"/>
</dbReference>
<gene>
    <name evidence="3" type="ORF">L0U89_09340</name>
</gene>
<comment type="caution">
    <text evidence="3">The sequence shown here is derived from an EMBL/GenBank/DDBJ whole genome shotgun (WGS) entry which is preliminary data.</text>
</comment>
<proteinExistence type="predicted"/>
<feature type="domain" description="CN hydrolase" evidence="2">
    <location>
        <begin position="6"/>
        <end position="259"/>
    </location>
</feature>
<evidence type="ECO:0000313" key="4">
    <source>
        <dbReference type="Proteomes" id="UP001201449"/>
    </source>
</evidence>
<evidence type="ECO:0000259" key="2">
    <source>
        <dbReference type="PROSITE" id="PS50263"/>
    </source>
</evidence>
<dbReference type="PANTHER" id="PTHR43674:SF2">
    <property type="entry name" value="BETA-UREIDOPROPIONASE"/>
    <property type="match status" value="1"/>
</dbReference>
<dbReference type="InterPro" id="IPR003010">
    <property type="entry name" value="C-N_Hydrolase"/>
</dbReference>
<dbReference type="Pfam" id="PF00795">
    <property type="entry name" value="CN_hydrolase"/>
    <property type="match status" value="1"/>
</dbReference>
<reference evidence="3 4" key="1">
    <citation type="submission" date="2022-01" db="EMBL/GenBank/DDBJ databases">
        <title>Mariniradius saccharolyticus sp. nov., isolated from sediment of a river.</title>
        <authorList>
            <person name="Liu H."/>
        </authorList>
    </citation>
    <scope>NUCLEOTIDE SEQUENCE [LARGE SCALE GENOMIC DNA]</scope>
    <source>
        <strain evidence="3 4">RY-2</strain>
    </source>
</reference>
<evidence type="ECO:0000313" key="3">
    <source>
        <dbReference type="EMBL" id="MCF1751271.1"/>
    </source>
</evidence>
<dbReference type="PANTHER" id="PTHR43674">
    <property type="entry name" value="NITRILASE C965.09-RELATED"/>
    <property type="match status" value="1"/>
</dbReference>
<protein>
    <submittedName>
        <fullName evidence="3">Carbon-nitrogen hydrolase</fullName>
    </submittedName>
</protein>
<dbReference type="InterPro" id="IPR036526">
    <property type="entry name" value="C-N_Hydrolase_sf"/>
</dbReference>
<dbReference type="EMBL" id="JAKEVZ010000006">
    <property type="protein sequence ID" value="MCF1751271.1"/>
    <property type="molecule type" value="Genomic_DNA"/>
</dbReference>
<keyword evidence="4" id="KW-1185">Reference proteome</keyword>